<dbReference type="GeneID" id="112455199"/>
<dbReference type="AlphaFoldDB" id="A0A6J1PTW9"/>
<reference evidence="3" key="1">
    <citation type="submission" date="2025-08" db="UniProtKB">
        <authorList>
            <consortium name="RefSeq"/>
        </authorList>
    </citation>
    <scope>IDENTIFICATION</scope>
    <source>
        <tissue evidence="3">Whole body</tissue>
    </source>
</reference>
<dbReference type="RefSeq" id="XP_024872753.1">
    <property type="nucleotide sequence ID" value="XM_025016985.1"/>
</dbReference>
<dbReference type="PANTHER" id="PTHR34649">
    <property type="entry name" value="CILIA- AND FLAGELLA-ASSOCIATED PROTEIN 99"/>
    <property type="match status" value="1"/>
</dbReference>
<name>A0A6J1PTW9_9HYME</name>
<protein>
    <submittedName>
        <fullName evidence="3">Uncharacterized protein LOC112455199</fullName>
    </submittedName>
</protein>
<evidence type="ECO:0000313" key="3">
    <source>
        <dbReference type="RefSeq" id="XP_024872753.1"/>
    </source>
</evidence>
<evidence type="ECO:0000256" key="1">
    <source>
        <dbReference type="SAM" id="Coils"/>
    </source>
</evidence>
<sequence>MKKKELYKKLENLRRDQSTEAAKIIERCHAMKQATREALNSMVDEKRKRAAEINEESRQLKLILSKQKDEDVQKKIHLIQGIKAIQTLRSRQIKSYNPTESSGLGRLGLLCEMSLTELKEELLSMKIKRNKEVECRNIAVRRERERRKNLLKNNQRFLEWHKAR</sequence>
<evidence type="ECO:0000313" key="2">
    <source>
        <dbReference type="Proteomes" id="UP000504618"/>
    </source>
</evidence>
<keyword evidence="1" id="KW-0175">Coiled coil</keyword>
<organism evidence="2 3">
    <name type="scientific">Temnothorax curvispinosus</name>
    <dbReference type="NCBI Taxonomy" id="300111"/>
    <lineage>
        <taxon>Eukaryota</taxon>
        <taxon>Metazoa</taxon>
        <taxon>Ecdysozoa</taxon>
        <taxon>Arthropoda</taxon>
        <taxon>Hexapoda</taxon>
        <taxon>Insecta</taxon>
        <taxon>Pterygota</taxon>
        <taxon>Neoptera</taxon>
        <taxon>Endopterygota</taxon>
        <taxon>Hymenoptera</taxon>
        <taxon>Apocrita</taxon>
        <taxon>Aculeata</taxon>
        <taxon>Formicoidea</taxon>
        <taxon>Formicidae</taxon>
        <taxon>Myrmicinae</taxon>
        <taxon>Temnothorax</taxon>
    </lineage>
</organism>
<dbReference type="OrthoDB" id="10262255at2759"/>
<dbReference type="InterPro" id="IPR039341">
    <property type="entry name" value="CFAP99"/>
</dbReference>
<dbReference type="PANTHER" id="PTHR34649:SF1">
    <property type="entry name" value="CILIA- AND FLAGELLA-ASSOCIATED PROTEIN 99"/>
    <property type="match status" value="1"/>
</dbReference>
<feature type="coiled-coil region" evidence="1">
    <location>
        <begin position="7"/>
        <end position="70"/>
    </location>
</feature>
<dbReference type="Proteomes" id="UP000504618">
    <property type="component" value="Unplaced"/>
</dbReference>
<accession>A0A6J1PTW9</accession>
<keyword evidence="2" id="KW-1185">Reference proteome</keyword>
<gene>
    <name evidence="3" type="primary">LOC112455199</name>
</gene>
<proteinExistence type="predicted"/>